<dbReference type="InterPro" id="IPR053392">
    <property type="entry name" value="Transposase_IS30-like"/>
</dbReference>
<comment type="caution">
    <text evidence="4">The sequence shown here is derived from an EMBL/GenBank/DDBJ whole genome shotgun (WGS) entry which is preliminary data.</text>
</comment>
<dbReference type="PANTHER" id="PTHR10948:SF23">
    <property type="entry name" value="TRANSPOSASE INSI FOR INSERTION SEQUENCE ELEMENT IS30A-RELATED"/>
    <property type="match status" value="1"/>
</dbReference>
<protein>
    <submittedName>
        <fullName evidence="4">IS30 family transposase</fullName>
    </submittedName>
</protein>
<dbReference type="PANTHER" id="PTHR10948">
    <property type="entry name" value="TRANSPOSASE"/>
    <property type="match status" value="1"/>
</dbReference>
<organism evidence="4 5">
    <name type="scientific">Natronogracilivirga saccharolytica</name>
    <dbReference type="NCBI Taxonomy" id="2812953"/>
    <lineage>
        <taxon>Bacteria</taxon>
        <taxon>Pseudomonadati</taxon>
        <taxon>Balneolota</taxon>
        <taxon>Balneolia</taxon>
        <taxon>Balneolales</taxon>
        <taxon>Cyclonatronaceae</taxon>
        <taxon>Natronogracilivirga</taxon>
    </lineage>
</organism>
<gene>
    <name evidence="4" type="ORF">NATSA_08610</name>
</gene>
<keyword evidence="5" id="KW-1185">Reference proteome</keyword>
<dbReference type="GO" id="GO:0004803">
    <property type="term" value="F:transposase activity"/>
    <property type="evidence" value="ECO:0007669"/>
    <property type="project" value="TreeGrafter"/>
</dbReference>
<feature type="domain" description="Integrase catalytic" evidence="3">
    <location>
        <begin position="157"/>
        <end position="248"/>
    </location>
</feature>
<dbReference type="AlphaFoldDB" id="A0A8J7UVN0"/>
<evidence type="ECO:0000313" key="5">
    <source>
        <dbReference type="Proteomes" id="UP000673975"/>
    </source>
</evidence>
<dbReference type="GO" id="GO:0032196">
    <property type="term" value="P:transposition"/>
    <property type="evidence" value="ECO:0007669"/>
    <property type="project" value="TreeGrafter"/>
</dbReference>
<evidence type="ECO:0000256" key="1">
    <source>
        <dbReference type="ARBA" id="ARBA00023172"/>
    </source>
</evidence>
<dbReference type="InterPro" id="IPR025246">
    <property type="entry name" value="IS30-like_HTH"/>
</dbReference>
<evidence type="ECO:0000259" key="3">
    <source>
        <dbReference type="PROSITE" id="PS50994"/>
    </source>
</evidence>
<dbReference type="Pfam" id="PF13936">
    <property type="entry name" value="HTH_38"/>
    <property type="match status" value="1"/>
</dbReference>
<dbReference type="SUPFAM" id="SSF53098">
    <property type="entry name" value="Ribonuclease H-like"/>
    <property type="match status" value="1"/>
</dbReference>
<keyword evidence="1" id="KW-0233">DNA recombination</keyword>
<proteinExistence type="predicted"/>
<feature type="region of interest" description="Disordered" evidence="2">
    <location>
        <begin position="50"/>
        <end position="73"/>
    </location>
</feature>
<dbReference type="Proteomes" id="UP000673975">
    <property type="component" value="Unassembled WGS sequence"/>
</dbReference>
<dbReference type="EMBL" id="JAFIDN010000005">
    <property type="protein sequence ID" value="MBP3192722.1"/>
    <property type="molecule type" value="Genomic_DNA"/>
</dbReference>
<dbReference type="InterPro" id="IPR001584">
    <property type="entry name" value="Integrase_cat-core"/>
</dbReference>
<evidence type="ECO:0000313" key="4">
    <source>
        <dbReference type="EMBL" id="MBP3192722.1"/>
    </source>
</evidence>
<dbReference type="PROSITE" id="PS50994">
    <property type="entry name" value="INTEGRASE"/>
    <property type="match status" value="1"/>
</dbReference>
<dbReference type="GO" id="GO:0006310">
    <property type="term" value="P:DNA recombination"/>
    <property type="evidence" value="ECO:0007669"/>
    <property type="project" value="UniProtKB-KW"/>
</dbReference>
<reference evidence="4" key="1">
    <citation type="submission" date="2021-02" db="EMBL/GenBank/DDBJ databases">
        <title>Natronogracilivirga saccharolytica gen. nov. sp. nov. a new anaerobic, haloalkiliphilic carbohydrate-fermenting bacterium from soda lake and proposing of Cyclonatronumiaceae fam. nov. in the phylum Balneolaeota.</title>
        <authorList>
            <person name="Zhilina T.N."/>
            <person name="Sorokin D.Y."/>
            <person name="Zavarzina D.G."/>
            <person name="Toshchakov S.V."/>
            <person name="Kublanov I.V."/>
        </authorList>
    </citation>
    <scope>NUCLEOTIDE SEQUENCE</scope>
    <source>
        <strain evidence="4">Z-1702</strain>
    </source>
</reference>
<dbReference type="GO" id="GO:0005829">
    <property type="term" value="C:cytosol"/>
    <property type="evidence" value="ECO:0007669"/>
    <property type="project" value="TreeGrafter"/>
</dbReference>
<evidence type="ECO:0000256" key="2">
    <source>
        <dbReference type="SAM" id="MobiDB-lite"/>
    </source>
</evidence>
<sequence>MKEYSQITSQERYIISHLRKQGFSQAEIARQTDRHRSTIGREFRRNSSRLGHYRPFKAQEKSNGRRSRSRRNEQFGDRDYLKVHFFLRRQWSPEQIAGRLKRNKLLNISHETIYRHIWADKAAGGVLYTHLRGASKQRRKRYKSYDSRGRLAGKRHISERPASIEKRERIGHWEVDTVVGSGDQHSILTLVERKTGYVLIGKLPNRSKLETKKRAIKLIEQDQKRFKTITADNGTEFHRIKSISWGVS</sequence>
<dbReference type="GO" id="GO:0015074">
    <property type="term" value="P:DNA integration"/>
    <property type="evidence" value="ECO:0007669"/>
    <property type="project" value="InterPro"/>
</dbReference>
<dbReference type="InterPro" id="IPR012337">
    <property type="entry name" value="RNaseH-like_sf"/>
</dbReference>
<dbReference type="RefSeq" id="WP_210511679.1">
    <property type="nucleotide sequence ID" value="NZ_JAFIDN010000005.1"/>
</dbReference>
<accession>A0A8J7UVN0</accession>
<name>A0A8J7UVN0_9BACT</name>
<dbReference type="NCBIfam" id="NF033563">
    <property type="entry name" value="transpos_IS30"/>
    <property type="match status" value="1"/>
</dbReference>
<dbReference type="InterPro" id="IPR051917">
    <property type="entry name" value="Transposase-Integrase"/>
</dbReference>